<evidence type="ECO:0000313" key="3">
    <source>
        <dbReference type="Proteomes" id="UP000237000"/>
    </source>
</evidence>
<organism evidence="2 3">
    <name type="scientific">Trema orientale</name>
    <name type="common">Charcoal tree</name>
    <name type="synonym">Celtis orientalis</name>
    <dbReference type="NCBI Taxonomy" id="63057"/>
    <lineage>
        <taxon>Eukaryota</taxon>
        <taxon>Viridiplantae</taxon>
        <taxon>Streptophyta</taxon>
        <taxon>Embryophyta</taxon>
        <taxon>Tracheophyta</taxon>
        <taxon>Spermatophyta</taxon>
        <taxon>Magnoliopsida</taxon>
        <taxon>eudicotyledons</taxon>
        <taxon>Gunneridae</taxon>
        <taxon>Pentapetalae</taxon>
        <taxon>rosids</taxon>
        <taxon>fabids</taxon>
        <taxon>Rosales</taxon>
        <taxon>Cannabaceae</taxon>
        <taxon>Trema</taxon>
    </lineage>
</organism>
<accession>A0A2P5EWM6</accession>
<dbReference type="PANTHER" id="PTHR34569:SF12">
    <property type="entry name" value="TRANSMEMBRANE PROTEIN"/>
    <property type="match status" value="1"/>
</dbReference>
<dbReference type="InParanoid" id="A0A2P5EWM6"/>
<comment type="caution">
    <text evidence="2">The sequence shown here is derived from an EMBL/GenBank/DDBJ whole genome shotgun (WGS) entry which is preliminary data.</text>
</comment>
<dbReference type="EMBL" id="JXTC01000088">
    <property type="protein sequence ID" value="PON89929.1"/>
    <property type="molecule type" value="Genomic_DNA"/>
</dbReference>
<gene>
    <name evidence="2" type="ORF">TorRG33x02_142150</name>
</gene>
<evidence type="ECO:0000256" key="1">
    <source>
        <dbReference type="SAM" id="MobiDB-lite"/>
    </source>
</evidence>
<keyword evidence="3" id="KW-1185">Reference proteome</keyword>
<dbReference type="AlphaFoldDB" id="A0A2P5EWM6"/>
<feature type="compositionally biased region" description="Acidic residues" evidence="1">
    <location>
        <begin position="149"/>
        <end position="171"/>
    </location>
</feature>
<dbReference type="PANTHER" id="PTHR34569">
    <property type="entry name" value="EXPRESSED PROTEIN"/>
    <property type="match status" value="1"/>
</dbReference>
<feature type="region of interest" description="Disordered" evidence="1">
    <location>
        <begin position="142"/>
        <end position="171"/>
    </location>
</feature>
<proteinExistence type="predicted"/>
<dbReference type="Proteomes" id="UP000237000">
    <property type="component" value="Unassembled WGS sequence"/>
</dbReference>
<protein>
    <submittedName>
        <fullName evidence="2">Uncharacterized protein</fullName>
    </submittedName>
</protein>
<reference evidence="3" key="1">
    <citation type="submission" date="2016-06" db="EMBL/GenBank/DDBJ databases">
        <title>Parallel loss of symbiosis genes in relatives of nitrogen-fixing non-legume Parasponia.</title>
        <authorList>
            <person name="Van Velzen R."/>
            <person name="Holmer R."/>
            <person name="Bu F."/>
            <person name="Rutten L."/>
            <person name="Van Zeijl A."/>
            <person name="Liu W."/>
            <person name="Santuari L."/>
            <person name="Cao Q."/>
            <person name="Sharma T."/>
            <person name="Shen D."/>
            <person name="Roswanjaya Y."/>
            <person name="Wardhani T."/>
            <person name="Kalhor M.S."/>
            <person name="Jansen J."/>
            <person name="Van den Hoogen J."/>
            <person name="Gungor B."/>
            <person name="Hartog M."/>
            <person name="Hontelez J."/>
            <person name="Verver J."/>
            <person name="Yang W.-C."/>
            <person name="Schijlen E."/>
            <person name="Repin R."/>
            <person name="Schilthuizen M."/>
            <person name="Schranz E."/>
            <person name="Heidstra R."/>
            <person name="Miyata K."/>
            <person name="Fedorova E."/>
            <person name="Kohlen W."/>
            <person name="Bisseling T."/>
            <person name="Smit S."/>
            <person name="Geurts R."/>
        </authorList>
    </citation>
    <scope>NUCLEOTIDE SEQUENCE [LARGE SCALE GENOMIC DNA]</scope>
    <source>
        <strain evidence="3">cv. RG33-2</strain>
    </source>
</reference>
<dbReference type="OrthoDB" id="682663at2759"/>
<evidence type="ECO:0000313" key="2">
    <source>
        <dbReference type="EMBL" id="PON89929.1"/>
    </source>
</evidence>
<sequence length="171" mass="18889">METASAIIKDLGADLPPKSHLHFPAHNGFNSPEVQIPDIEMTSVHSVGYTSLRDLMPSSSSSPAAMSPTPSSSWYEVPIKNPLVKHAAMAYLQPMSSPPDTGDKGLLARLKEKCLCGGAWGCFGWLNDVVLGTVREFWRGRRRVRNGDKDDDDDDDDEEEEDEDEDNEKVD</sequence>
<name>A0A2P5EWM6_TREOI</name>